<evidence type="ECO:0000313" key="4">
    <source>
        <dbReference type="Proteomes" id="UP000284824"/>
    </source>
</evidence>
<comment type="caution">
    <text evidence="3">The sequence shown here is derived from an EMBL/GenBank/DDBJ whole genome shotgun (WGS) entry which is preliminary data.</text>
</comment>
<name>A0A438MDC5_9ACTN</name>
<dbReference type="AlphaFoldDB" id="A0A438MDC5"/>
<accession>A0A438MDC5</accession>
<dbReference type="SUPFAM" id="SSF53474">
    <property type="entry name" value="alpha/beta-Hydrolases"/>
    <property type="match status" value="1"/>
</dbReference>
<dbReference type="EMBL" id="SAUN01000001">
    <property type="protein sequence ID" value="RVX43799.1"/>
    <property type="molecule type" value="Genomic_DNA"/>
</dbReference>
<keyword evidence="2" id="KW-0732">Signal</keyword>
<dbReference type="InterPro" id="IPR029058">
    <property type="entry name" value="AB_hydrolase_fold"/>
</dbReference>
<reference evidence="3 4" key="1">
    <citation type="submission" date="2019-01" db="EMBL/GenBank/DDBJ databases">
        <title>Sequencing the genomes of 1000 actinobacteria strains.</title>
        <authorList>
            <person name="Klenk H.-P."/>
        </authorList>
    </citation>
    <scope>NUCLEOTIDE SEQUENCE [LARGE SCALE GENOMIC DNA]</scope>
    <source>
        <strain evidence="3 4">DSM 43925</strain>
    </source>
</reference>
<feature type="chain" id="PRO_5019434337" description="Pimeloyl-ACP methyl ester carboxylesterase" evidence="2">
    <location>
        <begin position="26"/>
        <end position="467"/>
    </location>
</feature>
<proteinExistence type="predicted"/>
<keyword evidence="4" id="KW-1185">Reference proteome</keyword>
<protein>
    <recommendedName>
        <fullName evidence="5">Pimeloyl-ACP methyl ester carboxylesterase</fullName>
    </recommendedName>
</protein>
<dbReference type="Proteomes" id="UP000284824">
    <property type="component" value="Unassembled WGS sequence"/>
</dbReference>
<evidence type="ECO:0000256" key="2">
    <source>
        <dbReference type="SAM" id="SignalP"/>
    </source>
</evidence>
<evidence type="ECO:0000313" key="3">
    <source>
        <dbReference type="EMBL" id="RVX43799.1"/>
    </source>
</evidence>
<sequence length="467" mass="50215">MRRRSLILSAMALSTALLTSTAADAAPGGHVRDDQPLPGYTIDNPPLEPLIVAGRPSRVLQGVHRHAAFDIEVPPQWNGGLLMWAHGFRGDTRVLTVDPPGYGLRRRLLDQGYAWAASSYYANDYDVRAGVLSTRDLADHFRRVVGKPRRTFLAGVSMGGHVTVRSLEQYPGYYDAALPLCGVLGDHELFDFFLDFHLVAQDLADVPAYPFPADYTSAAVPKIQERLGLGGSGPGNELGGQFRAIVVNLSGGERPGAHAAFAYWKDFLFGLAGPPGDGTLAQEPGRVATNLDTSYHPDSPVNVDATVQRVPPEDPVARRTSRLTAVPAVSGRIDVPVLSLHNLGDNFVPFSMEQHYRADVSRHGRAGLLVQRAIRAVGHCEFSDAEVGAAWDDLVRWERGGPRPAGDDVTDAATVSNPDYGCRFTDPDAWPTGTRPLFAACPAQGETGIRADPDPARPPTSGAAVRP</sequence>
<dbReference type="Gene3D" id="3.40.50.1820">
    <property type="entry name" value="alpha/beta hydrolase"/>
    <property type="match status" value="1"/>
</dbReference>
<gene>
    <name evidence="3" type="ORF">EDD27_6499</name>
</gene>
<evidence type="ECO:0000256" key="1">
    <source>
        <dbReference type="SAM" id="MobiDB-lite"/>
    </source>
</evidence>
<feature type="region of interest" description="Disordered" evidence="1">
    <location>
        <begin position="442"/>
        <end position="467"/>
    </location>
</feature>
<feature type="signal peptide" evidence="2">
    <location>
        <begin position="1"/>
        <end position="25"/>
    </location>
</feature>
<evidence type="ECO:0008006" key="5">
    <source>
        <dbReference type="Google" id="ProtNLM"/>
    </source>
</evidence>
<organism evidence="3 4">
    <name type="scientific">Nonomuraea polychroma</name>
    <dbReference type="NCBI Taxonomy" id="46176"/>
    <lineage>
        <taxon>Bacteria</taxon>
        <taxon>Bacillati</taxon>
        <taxon>Actinomycetota</taxon>
        <taxon>Actinomycetes</taxon>
        <taxon>Streptosporangiales</taxon>
        <taxon>Streptosporangiaceae</taxon>
        <taxon>Nonomuraea</taxon>
    </lineage>
</organism>